<feature type="non-terminal residue" evidence="2">
    <location>
        <position position="1"/>
    </location>
</feature>
<gene>
    <name evidence="2" type="ORF">TIFTF001_045384</name>
</gene>
<keyword evidence="3" id="KW-1185">Reference proteome</keyword>
<sequence>YYWSSRSKTPHGSDDGRDEANVERRVGAAT</sequence>
<proteinExistence type="predicted"/>
<reference evidence="2" key="1">
    <citation type="submission" date="2023-07" db="EMBL/GenBank/DDBJ databases">
        <title>draft genome sequence of fig (Ficus carica).</title>
        <authorList>
            <person name="Takahashi T."/>
            <person name="Nishimura K."/>
        </authorList>
    </citation>
    <scope>NUCLEOTIDE SEQUENCE</scope>
</reference>
<feature type="region of interest" description="Disordered" evidence="1">
    <location>
        <begin position="1"/>
        <end position="30"/>
    </location>
</feature>
<comment type="caution">
    <text evidence="2">The sequence shown here is derived from an EMBL/GenBank/DDBJ whole genome shotgun (WGS) entry which is preliminary data.</text>
</comment>
<name>A0AA87YQI0_FICCA</name>
<accession>A0AA87YQI0</accession>
<dbReference type="AlphaFoldDB" id="A0AA87YQI0"/>
<dbReference type="Proteomes" id="UP001187192">
    <property type="component" value="Unassembled WGS sequence"/>
</dbReference>
<evidence type="ECO:0000313" key="3">
    <source>
        <dbReference type="Proteomes" id="UP001187192"/>
    </source>
</evidence>
<feature type="compositionally biased region" description="Basic and acidic residues" evidence="1">
    <location>
        <begin position="11"/>
        <end position="30"/>
    </location>
</feature>
<evidence type="ECO:0000256" key="1">
    <source>
        <dbReference type="SAM" id="MobiDB-lite"/>
    </source>
</evidence>
<organism evidence="2 3">
    <name type="scientific">Ficus carica</name>
    <name type="common">Common fig</name>
    <dbReference type="NCBI Taxonomy" id="3494"/>
    <lineage>
        <taxon>Eukaryota</taxon>
        <taxon>Viridiplantae</taxon>
        <taxon>Streptophyta</taxon>
        <taxon>Embryophyta</taxon>
        <taxon>Tracheophyta</taxon>
        <taxon>Spermatophyta</taxon>
        <taxon>Magnoliopsida</taxon>
        <taxon>eudicotyledons</taxon>
        <taxon>Gunneridae</taxon>
        <taxon>Pentapetalae</taxon>
        <taxon>rosids</taxon>
        <taxon>fabids</taxon>
        <taxon>Rosales</taxon>
        <taxon>Moraceae</taxon>
        <taxon>Ficeae</taxon>
        <taxon>Ficus</taxon>
    </lineage>
</organism>
<evidence type="ECO:0000313" key="2">
    <source>
        <dbReference type="EMBL" id="GMN20804.1"/>
    </source>
</evidence>
<dbReference type="EMBL" id="BTGU01003937">
    <property type="protein sequence ID" value="GMN20804.1"/>
    <property type="molecule type" value="Genomic_DNA"/>
</dbReference>
<protein>
    <submittedName>
        <fullName evidence="2">Uncharacterized protein</fullName>
    </submittedName>
</protein>